<keyword evidence="1" id="KW-0614">Plasmid</keyword>
<sequence length="104" mass="11394">MVARSVPEGGTVAADKGYDRADFIAKLKDLGANPKSATGFWIKRPLPFSGIFLRQGCKCGALALARRWPNLFFSAPNPGQRNLEQPPPERRRCAAAMAVVIRVR</sequence>
<dbReference type="Proteomes" id="UP001497493">
    <property type="component" value="Plasmid 2"/>
</dbReference>
<name>A0ABM9NMZ6_9GAMM</name>
<gene>
    <name evidence="1" type="ORF">MECH1_V1_P0098</name>
</gene>
<proteinExistence type="predicted"/>
<protein>
    <recommendedName>
        <fullName evidence="3">Transposase IS4-like domain-containing protein</fullName>
    </recommendedName>
</protein>
<reference evidence="1 2" key="1">
    <citation type="submission" date="2024-04" db="EMBL/GenBank/DDBJ databases">
        <authorList>
            <person name="Cremers G."/>
        </authorList>
    </citation>
    <scope>NUCLEOTIDE SEQUENCE [LARGE SCALE GENOMIC DNA]</scope>
    <source>
        <strain evidence="1">MeCH1-AG</strain>
        <plasmid evidence="1 2">2</plasmid>
    </source>
</reference>
<keyword evidence="2" id="KW-1185">Reference proteome</keyword>
<accession>A0ABM9NMZ6</accession>
<evidence type="ECO:0008006" key="3">
    <source>
        <dbReference type="Google" id="ProtNLM"/>
    </source>
</evidence>
<organism evidence="1 2">
    <name type="scientific">Candidatus Methylocalor cossyra</name>
    <dbReference type="NCBI Taxonomy" id="3108543"/>
    <lineage>
        <taxon>Bacteria</taxon>
        <taxon>Pseudomonadati</taxon>
        <taxon>Pseudomonadota</taxon>
        <taxon>Gammaproteobacteria</taxon>
        <taxon>Methylococcales</taxon>
        <taxon>Methylococcaceae</taxon>
        <taxon>Candidatus Methylocalor</taxon>
    </lineage>
</organism>
<geneLocation type="plasmid" evidence="1 2">
    <name>2</name>
</geneLocation>
<evidence type="ECO:0000313" key="1">
    <source>
        <dbReference type="EMBL" id="CAL1242030.1"/>
    </source>
</evidence>
<dbReference type="EMBL" id="OZ026885">
    <property type="protein sequence ID" value="CAL1242030.1"/>
    <property type="molecule type" value="Genomic_DNA"/>
</dbReference>
<dbReference type="RefSeq" id="WP_348759958.1">
    <property type="nucleotide sequence ID" value="NZ_OZ026885.1"/>
</dbReference>
<evidence type="ECO:0000313" key="2">
    <source>
        <dbReference type="Proteomes" id="UP001497493"/>
    </source>
</evidence>